<organism evidence="1 2">
    <name type="scientific">Scutellospora calospora</name>
    <dbReference type="NCBI Taxonomy" id="85575"/>
    <lineage>
        <taxon>Eukaryota</taxon>
        <taxon>Fungi</taxon>
        <taxon>Fungi incertae sedis</taxon>
        <taxon>Mucoromycota</taxon>
        <taxon>Glomeromycotina</taxon>
        <taxon>Glomeromycetes</taxon>
        <taxon>Diversisporales</taxon>
        <taxon>Gigasporaceae</taxon>
        <taxon>Scutellospora</taxon>
    </lineage>
</organism>
<name>A0ACA9PUU6_9GLOM</name>
<protein>
    <submittedName>
        <fullName evidence="1">3621_t:CDS:1</fullName>
    </submittedName>
</protein>
<feature type="non-terminal residue" evidence="1">
    <location>
        <position position="1"/>
    </location>
</feature>
<dbReference type="Proteomes" id="UP000789860">
    <property type="component" value="Unassembled WGS sequence"/>
</dbReference>
<evidence type="ECO:0000313" key="2">
    <source>
        <dbReference type="Proteomes" id="UP000789860"/>
    </source>
</evidence>
<feature type="non-terminal residue" evidence="1">
    <location>
        <position position="102"/>
    </location>
</feature>
<dbReference type="EMBL" id="CAJVPM010049855">
    <property type="protein sequence ID" value="CAG8725960.1"/>
    <property type="molecule type" value="Genomic_DNA"/>
</dbReference>
<accession>A0ACA9PUU6</accession>
<evidence type="ECO:0000313" key="1">
    <source>
        <dbReference type="EMBL" id="CAG8725960.1"/>
    </source>
</evidence>
<comment type="caution">
    <text evidence="1">The sequence shown here is derived from an EMBL/GenBank/DDBJ whole genome shotgun (WGS) entry which is preliminary data.</text>
</comment>
<reference evidence="1" key="1">
    <citation type="submission" date="2021-06" db="EMBL/GenBank/DDBJ databases">
        <authorList>
            <person name="Kallberg Y."/>
            <person name="Tangrot J."/>
            <person name="Rosling A."/>
        </authorList>
    </citation>
    <scope>NUCLEOTIDE SEQUENCE</scope>
    <source>
        <strain evidence="1">AU212A</strain>
    </source>
</reference>
<keyword evidence="2" id="KW-1185">Reference proteome</keyword>
<proteinExistence type="predicted"/>
<gene>
    <name evidence="1" type="ORF">SCALOS_LOCUS11433</name>
</gene>
<sequence length="102" mass="12271">RRKWEREFLSKDFNLPEELHVYHSLYPLDLRQDKSVKIFGYPSFTYKSICNVDGRVYCLRRIEGFRLTNEIAMSTIESWRRIRHANIVSIREAFTTKAFGDH</sequence>